<evidence type="ECO:0000313" key="3">
    <source>
        <dbReference type="Proteomes" id="UP000536773"/>
    </source>
</evidence>
<dbReference type="AlphaFoldDB" id="A0A848EW87"/>
<evidence type="ECO:0000256" key="1">
    <source>
        <dbReference type="SAM" id="MobiDB-lite"/>
    </source>
</evidence>
<organism evidence="2 3">
    <name type="scientific">Megasphaera elsdenii</name>
    <dbReference type="NCBI Taxonomy" id="907"/>
    <lineage>
        <taxon>Bacteria</taxon>
        <taxon>Bacillati</taxon>
        <taxon>Bacillota</taxon>
        <taxon>Negativicutes</taxon>
        <taxon>Veillonellales</taxon>
        <taxon>Veillonellaceae</taxon>
        <taxon>Megasphaera</taxon>
    </lineage>
</organism>
<proteinExistence type="predicted"/>
<feature type="non-terminal residue" evidence="2">
    <location>
        <position position="1"/>
    </location>
</feature>
<dbReference type="EMBL" id="JABBJH010000045">
    <property type="protein sequence ID" value="NMK40099.1"/>
    <property type="molecule type" value="Genomic_DNA"/>
</dbReference>
<protein>
    <submittedName>
        <fullName evidence="2">Uncharacterized protein</fullName>
    </submittedName>
</protein>
<gene>
    <name evidence="2" type="ORF">HG933_12160</name>
</gene>
<accession>A0A848EW87</accession>
<dbReference type="Proteomes" id="UP000536773">
    <property type="component" value="Unassembled WGS sequence"/>
</dbReference>
<comment type="caution">
    <text evidence="2">The sequence shown here is derived from an EMBL/GenBank/DDBJ whole genome shotgun (WGS) entry which is preliminary data.</text>
</comment>
<dbReference type="RefSeq" id="WP_169014098.1">
    <property type="nucleotide sequence ID" value="NZ_JABBJH010000045.1"/>
</dbReference>
<name>A0A848EW87_MEGEL</name>
<evidence type="ECO:0000313" key="2">
    <source>
        <dbReference type="EMBL" id="NMK40099.1"/>
    </source>
</evidence>
<reference evidence="2 3" key="1">
    <citation type="submission" date="2020-04" db="EMBL/GenBank/DDBJ databases">
        <authorList>
            <person name="Hitch T.C.A."/>
            <person name="Wylensek D."/>
            <person name="Clavel T."/>
        </authorList>
    </citation>
    <scope>NUCLEOTIDE SEQUENCE [LARGE SCALE GENOMIC DNA]</scope>
    <source>
        <strain evidence="2 3">WCA-386-APC-2A</strain>
    </source>
</reference>
<sequence>PNNPNPLEIPMPDQSKNQEDYSDDTAYLYSKNFSKATAEYALDALGKKYGLPHAGMAAITVSTSVHDYLQGDDLIDILTDNLYSSAIGKGSKKIAEQVGHTVNPDFIEILFTAGWDTFQNKK</sequence>
<feature type="region of interest" description="Disordered" evidence="1">
    <location>
        <begin position="1"/>
        <end position="20"/>
    </location>
</feature>